<evidence type="ECO:0000313" key="9">
    <source>
        <dbReference type="Proteomes" id="UP000700732"/>
    </source>
</evidence>
<dbReference type="Pfam" id="PF13442">
    <property type="entry name" value="Cytochrome_CBB3"/>
    <property type="match status" value="1"/>
</dbReference>
<dbReference type="PROSITE" id="PS51007">
    <property type="entry name" value="CYTC"/>
    <property type="match status" value="1"/>
</dbReference>
<evidence type="ECO:0000313" key="8">
    <source>
        <dbReference type="EMBL" id="MBC3793918.1"/>
    </source>
</evidence>
<keyword evidence="1 4" id="KW-0349">Heme</keyword>
<dbReference type="InterPro" id="IPR011042">
    <property type="entry name" value="6-blade_b-propeller_TolB-like"/>
</dbReference>
<feature type="chain" id="PRO_5045209012" evidence="6">
    <location>
        <begin position="24"/>
        <end position="753"/>
    </location>
</feature>
<proteinExistence type="predicted"/>
<evidence type="ECO:0000259" key="7">
    <source>
        <dbReference type="PROSITE" id="PS51007"/>
    </source>
</evidence>
<dbReference type="Gene3D" id="1.25.10.10">
    <property type="entry name" value="Leucine-rich Repeat Variant"/>
    <property type="match status" value="1"/>
</dbReference>
<sequence>MKNTLWIGSMLSLALLVFTCTTPKPVVQQPEPAFNPAPTGAYLSPEASLKSMRLPRGYHLELVASEPMIKEPVAIAWDGNAKMYVAEMLTYMQDADATGEQLPISRISLLEDTDNDGKMDKSSVFIDKLLLPRMIQCVNHELLVNETNTLAIHSYEDTDGDGKADKKKLVYDNPTYKNTNNMEHQRSGLDWNLDNWMYLTYDPVRFRYTNGTMQVDTLVSGSSGQWGLTHDNYGRLYFSSAGGENPVLGFQINPVYGSLNFDDQFTADFQEVWPIMATPDVQGGYKRLRPNVTLNHFTASTGQSIFRGDNLPADLVGDYLVTEPVARIIRRAKVTNTNGKTTLKNAYQQAEFMASSDMNFRPVNTYTGPDGNLYVVDMHRGIIQQANWTKKGSFLRNRIDSLGLAANTGHGRIYRVVHDGFRRYKKPTMLDDPSDKLLTYLGHPNGWWRDNAQKQLIARGDKSVIPALKQLAVQQREAESDERHLARIHALWTLEGLNALDKEMVGKALHDKHAQVRKTAIWLSEPWLKRNDESMIAQVGTLANDASDDVRVQLLLSLYASKAPGAAPLVNQLVAGNTTNEMMVATKQALDKNEDVRKFGRRLGNLTAADRTLILDGASTFKSLCATCHGPEGKGLTVGGSAMPAPPLVGSKRLQFDNKNMAIRIVLHGLSGPVDGKEYPSVMPSMSENSDEWIASIASYIRYEFGGNSRSSPAVKPEEVRKIRASHTSRTEAWTLAELEAKQKEEVPASAAK</sequence>
<keyword evidence="6" id="KW-0732">Signal</keyword>
<feature type="domain" description="Cytochrome c" evidence="7">
    <location>
        <begin position="612"/>
        <end position="705"/>
    </location>
</feature>
<protein>
    <submittedName>
        <fullName evidence="8">Glucose/arabinose dehydrogenase/mono/diheme cytochrome c family protein</fullName>
    </submittedName>
</protein>
<dbReference type="SUPFAM" id="SSF46626">
    <property type="entry name" value="Cytochrome c"/>
    <property type="match status" value="1"/>
</dbReference>
<feature type="region of interest" description="Disordered" evidence="5">
    <location>
        <begin position="708"/>
        <end position="727"/>
    </location>
</feature>
<keyword evidence="2 4" id="KW-0479">Metal-binding</keyword>
<dbReference type="Proteomes" id="UP000700732">
    <property type="component" value="Unassembled WGS sequence"/>
</dbReference>
<reference evidence="8 9" key="1">
    <citation type="submission" date="2019-06" db="EMBL/GenBank/DDBJ databases">
        <title>Spirosoma utsteinense sp. nov. isolated from Antarctic ice-free soils.</title>
        <authorList>
            <person name="Tahon G."/>
        </authorList>
    </citation>
    <scope>NUCLEOTIDE SEQUENCE [LARGE SCALE GENOMIC DNA]</scope>
    <source>
        <strain evidence="8 9">LMG 31447</strain>
    </source>
</reference>
<keyword evidence="3 4" id="KW-0408">Iron</keyword>
<dbReference type="Gene3D" id="2.120.10.30">
    <property type="entry name" value="TolB, C-terminal domain"/>
    <property type="match status" value="1"/>
</dbReference>
<evidence type="ECO:0000256" key="3">
    <source>
        <dbReference type="ARBA" id="ARBA00023004"/>
    </source>
</evidence>
<gene>
    <name evidence="8" type="ORF">FH603_4444</name>
</gene>
<dbReference type="InterPro" id="IPR011041">
    <property type="entry name" value="Quinoprot_gluc/sorb_DH_b-prop"/>
</dbReference>
<dbReference type="RefSeq" id="WP_186739812.1">
    <property type="nucleotide sequence ID" value="NZ_VFIA01000033.1"/>
</dbReference>
<dbReference type="PANTHER" id="PTHR33546">
    <property type="entry name" value="LARGE, MULTIFUNCTIONAL SECRETED PROTEIN-RELATED"/>
    <property type="match status" value="1"/>
</dbReference>
<dbReference type="PANTHER" id="PTHR33546:SF1">
    <property type="entry name" value="LARGE, MULTIFUNCTIONAL SECRETED PROTEIN"/>
    <property type="match status" value="1"/>
</dbReference>
<dbReference type="SUPFAM" id="SSF48371">
    <property type="entry name" value="ARM repeat"/>
    <property type="match status" value="1"/>
</dbReference>
<dbReference type="Gene3D" id="1.10.760.10">
    <property type="entry name" value="Cytochrome c-like domain"/>
    <property type="match status" value="1"/>
</dbReference>
<dbReference type="Pfam" id="PF23500">
    <property type="entry name" value="DUF7133"/>
    <property type="match status" value="1"/>
</dbReference>
<accession>A0ABR6WCN5</accession>
<comment type="caution">
    <text evidence="8">The sequence shown here is derived from an EMBL/GenBank/DDBJ whole genome shotgun (WGS) entry which is preliminary data.</text>
</comment>
<dbReference type="InterPro" id="IPR055557">
    <property type="entry name" value="DUF7133"/>
</dbReference>
<keyword evidence="9" id="KW-1185">Reference proteome</keyword>
<evidence type="ECO:0000256" key="4">
    <source>
        <dbReference type="PROSITE-ProRule" id="PRU00433"/>
    </source>
</evidence>
<evidence type="ECO:0000256" key="6">
    <source>
        <dbReference type="SAM" id="SignalP"/>
    </source>
</evidence>
<dbReference type="InterPro" id="IPR011989">
    <property type="entry name" value="ARM-like"/>
</dbReference>
<dbReference type="InterPro" id="IPR009056">
    <property type="entry name" value="Cyt_c-like_dom"/>
</dbReference>
<dbReference type="InterPro" id="IPR016024">
    <property type="entry name" value="ARM-type_fold"/>
</dbReference>
<dbReference type="SUPFAM" id="SSF50952">
    <property type="entry name" value="Soluble quinoprotein glucose dehydrogenase"/>
    <property type="match status" value="1"/>
</dbReference>
<feature type="signal peptide" evidence="6">
    <location>
        <begin position="1"/>
        <end position="23"/>
    </location>
</feature>
<evidence type="ECO:0000256" key="1">
    <source>
        <dbReference type="ARBA" id="ARBA00022617"/>
    </source>
</evidence>
<dbReference type="EMBL" id="VFIA01000033">
    <property type="protein sequence ID" value="MBC3793918.1"/>
    <property type="molecule type" value="Genomic_DNA"/>
</dbReference>
<organism evidence="8 9">
    <name type="scientific">Spirosoma utsteinense</name>
    <dbReference type="NCBI Taxonomy" id="2585773"/>
    <lineage>
        <taxon>Bacteria</taxon>
        <taxon>Pseudomonadati</taxon>
        <taxon>Bacteroidota</taxon>
        <taxon>Cytophagia</taxon>
        <taxon>Cytophagales</taxon>
        <taxon>Cytophagaceae</taxon>
        <taxon>Spirosoma</taxon>
    </lineage>
</organism>
<evidence type="ECO:0000256" key="2">
    <source>
        <dbReference type="ARBA" id="ARBA00022723"/>
    </source>
</evidence>
<name>A0ABR6WCN5_9BACT</name>
<evidence type="ECO:0000256" key="5">
    <source>
        <dbReference type="SAM" id="MobiDB-lite"/>
    </source>
</evidence>
<dbReference type="InterPro" id="IPR036909">
    <property type="entry name" value="Cyt_c-like_dom_sf"/>
</dbReference>